<evidence type="ECO:0000256" key="4">
    <source>
        <dbReference type="ARBA" id="ARBA00022741"/>
    </source>
</evidence>
<dbReference type="PIRSF" id="PIRSF003128">
    <property type="entry name" value="RecN"/>
    <property type="match status" value="1"/>
</dbReference>
<sequence length="563" mass="64480">MLLQLNIYNFALIEKLSISFKGGFNVLSGETGAGKSIIIDAINYVLGSKFNKDLIRSGEQKTYVEAIFSLENPKTLLLLQELEIEYDDIIIISRESFQNGKSIVKVNGKSVILSSLKNISSTLIDIHGQHENQNLLEASNHINYLDDFSDRDFDIKKKDYEKSYRELNDIIKKIEDIKGKEDREKLINYLEYQINDIDSANLDPDEEKNLEERFNILSNAEKISKSINIAYGVLNDSDENFTSTKDLINSALKELRNIEKHSEKINTLAEQLQSIGFSMEDIILELRGIKEDIIYDDNELEKINARLYKIADYKKKYGKTIDEILQYRDNIKNQFEEITNSEEILKELELKKENLMKILEKKAAIIHELRKKTAKILKSKIKVELDYIGLEKSNFDISIEYTDSFNIDGKDKVQFLISTNPGEPLKPLEKIISGGELSRIMLALKTIFVDNDKIPTVIFDEIDTGISGRIAQRVAEKMYLISKAHQVFCITHLPQIASMSDNHFLVYKTINNNKTYTKLTSLTTKEKEIEVAKMIGGIEVTEVTLKNSREIINLADKSKETLS</sequence>
<dbReference type="InterPro" id="IPR027417">
    <property type="entry name" value="P-loop_NTPase"/>
</dbReference>
<dbReference type="Pfam" id="PF02463">
    <property type="entry name" value="SMC_N"/>
    <property type="match status" value="1"/>
</dbReference>
<evidence type="ECO:0000256" key="2">
    <source>
        <dbReference type="ARBA" id="ARBA00009441"/>
    </source>
</evidence>
<accession>A0A2S6G1P4</accession>
<evidence type="ECO:0000256" key="6">
    <source>
        <dbReference type="ARBA" id="ARBA00022840"/>
    </source>
</evidence>
<evidence type="ECO:0000313" key="13">
    <source>
        <dbReference type="Proteomes" id="UP000239863"/>
    </source>
</evidence>
<keyword evidence="10" id="KW-0175">Coiled coil</keyword>
<comment type="function">
    <text evidence="1 9">May be involved in recombinational repair of damaged DNA.</text>
</comment>
<dbReference type="Gene3D" id="3.40.50.300">
    <property type="entry name" value="P-loop containing nucleotide triphosphate hydrolases"/>
    <property type="match status" value="2"/>
</dbReference>
<dbReference type="NCBIfam" id="TIGR00634">
    <property type="entry name" value="recN"/>
    <property type="match status" value="1"/>
</dbReference>
<dbReference type="CDD" id="cd03241">
    <property type="entry name" value="ABC_RecN"/>
    <property type="match status" value="2"/>
</dbReference>
<organism evidence="12 13">
    <name type="scientific">Clostridium algidicarnis DSM 15099</name>
    <dbReference type="NCBI Taxonomy" id="1121295"/>
    <lineage>
        <taxon>Bacteria</taxon>
        <taxon>Bacillati</taxon>
        <taxon>Bacillota</taxon>
        <taxon>Clostridia</taxon>
        <taxon>Eubacteriales</taxon>
        <taxon>Clostridiaceae</taxon>
        <taxon>Clostridium</taxon>
    </lineage>
</organism>
<dbReference type="STRING" id="37659.GCA_000703125_02491"/>
<evidence type="ECO:0000256" key="1">
    <source>
        <dbReference type="ARBA" id="ARBA00003618"/>
    </source>
</evidence>
<dbReference type="GO" id="GO:0006281">
    <property type="term" value="P:DNA repair"/>
    <property type="evidence" value="ECO:0007669"/>
    <property type="project" value="UniProtKB-KW"/>
</dbReference>
<dbReference type="FunFam" id="3.40.50.300:FF:000356">
    <property type="entry name" value="DNA repair protein RecN"/>
    <property type="match status" value="1"/>
</dbReference>
<evidence type="ECO:0000256" key="10">
    <source>
        <dbReference type="SAM" id="Coils"/>
    </source>
</evidence>
<protein>
    <recommendedName>
        <fullName evidence="3 9">DNA repair protein RecN</fullName>
    </recommendedName>
    <alternativeName>
        <fullName evidence="8 9">Recombination protein N</fullName>
    </alternativeName>
</protein>
<dbReference type="PANTHER" id="PTHR11059">
    <property type="entry name" value="DNA REPAIR PROTEIN RECN"/>
    <property type="match status" value="1"/>
</dbReference>
<keyword evidence="7 9" id="KW-0234">DNA repair</keyword>
<evidence type="ECO:0000256" key="3">
    <source>
        <dbReference type="ARBA" id="ARBA00021315"/>
    </source>
</evidence>
<dbReference type="InterPro" id="IPR003395">
    <property type="entry name" value="RecF/RecN/SMC_N"/>
</dbReference>
<gene>
    <name evidence="12" type="ORF">BD821_101462</name>
</gene>
<feature type="coiled-coil region" evidence="10">
    <location>
        <begin position="331"/>
        <end position="365"/>
    </location>
</feature>
<comment type="similarity">
    <text evidence="2 9">Belongs to the RecN family.</text>
</comment>
<keyword evidence="6" id="KW-0067">ATP-binding</keyword>
<dbReference type="Proteomes" id="UP000239863">
    <property type="component" value="Unassembled WGS sequence"/>
</dbReference>
<feature type="domain" description="RecF/RecN/SMC N-terminal" evidence="11">
    <location>
        <begin position="2"/>
        <end position="511"/>
    </location>
</feature>
<dbReference type="RefSeq" id="WP_104409094.1">
    <property type="nucleotide sequence ID" value="NZ_PTIS01000001.1"/>
</dbReference>
<keyword evidence="4" id="KW-0547">Nucleotide-binding</keyword>
<proteinExistence type="inferred from homology"/>
<evidence type="ECO:0000256" key="5">
    <source>
        <dbReference type="ARBA" id="ARBA00022763"/>
    </source>
</evidence>
<name>A0A2S6G1P4_9CLOT</name>
<evidence type="ECO:0000259" key="11">
    <source>
        <dbReference type="Pfam" id="PF02463"/>
    </source>
</evidence>
<dbReference type="OrthoDB" id="9806954at2"/>
<comment type="caution">
    <text evidence="12">The sequence shown here is derived from an EMBL/GenBank/DDBJ whole genome shotgun (WGS) entry which is preliminary data.</text>
</comment>
<evidence type="ECO:0000256" key="8">
    <source>
        <dbReference type="ARBA" id="ARBA00033408"/>
    </source>
</evidence>
<dbReference type="GO" id="GO:0009432">
    <property type="term" value="P:SOS response"/>
    <property type="evidence" value="ECO:0007669"/>
    <property type="project" value="TreeGrafter"/>
</dbReference>
<dbReference type="GO" id="GO:0005524">
    <property type="term" value="F:ATP binding"/>
    <property type="evidence" value="ECO:0007669"/>
    <property type="project" value="UniProtKB-KW"/>
</dbReference>
<dbReference type="AlphaFoldDB" id="A0A2S6G1P4"/>
<dbReference type="GO" id="GO:0006310">
    <property type="term" value="P:DNA recombination"/>
    <property type="evidence" value="ECO:0007669"/>
    <property type="project" value="InterPro"/>
</dbReference>
<dbReference type="EMBL" id="PTIS01000001">
    <property type="protein sequence ID" value="PPK49796.1"/>
    <property type="molecule type" value="Genomic_DNA"/>
</dbReference>
<dbReference type="InterPro" id="IPR004604">
    <property type="entry name" value="DNA_recomb/repair_RecN"/>
</dbReference>
<dbReference type="GO" id="GO:0043590">
    <property type="term" value="C:bacterial nucleoid"/>
    <property type="evidence" value="ECO:0007669"/>
    <property type="project" value="TreeGrafter"/>
</dbReference>
<evidence type="ECO:0000256" key="7">
    <source>
        <dbReference type="ARBA" id="ARBA00023204"/>
    </source>
</evidence>
<dbReference type="PANTHER" id="PTHR11059:SF0">
    <property type="entry name" value="DNA REPAIR PROTEIN RECN"/>
    <property type="match status" value="1"/>
</dbReference>
<dbReference type="FunFam" id="3.40.50.300:FF:000319">
    <property type="entry name" value="DNA repair protein RecN"/>
    <property type="match status" value="1"/>
</dbReference>
<reference evidence="12 13" key="1">
    <citation type="submission" date="2018-02" db="EMBL/GenBank/DDBJ databases">
        <title>Genomic Encyclopedia of Archaeal and Bacterial Type Strains, Phase II (KMG-II): from individual species to whole genera.</title>
        <authorList>
            <person name="Goeker M."/>
        </authorList>
    </citation>
    <scope>NUCLEOTIDE SEQUENCE [LARGE SCALE GENOMIC DNA]</scope>
    <source>
        <strain evidence="12 13">DSM 15099</strain>
    </source>
</reference>
<dbReference type="SUPFAM" id="SSF52540">
    <property type="entry name" value="P-loop containing nucleoside triphosphate hydrolases"/>
    <property type="match status" value="1"/>
</dbReference>
<keyword evidence="5 9" id="KW-0227">DNA damage</keyword>
<evidence type="ECO:0000313" key="12">
    <source>
        <dbReference type="EMBL" id="PPK49796.1"/>
    </source>
</evidence>
<evidence type="ECO:0000256" key="9">
    <source>
        <dbReference type="PIRNR" id="PIRNR003128"/>
    </source>
</evidence>